<keyword evidence="5" id="KW-1185">Reference proteome</keyword>
<dbReference type="Pfam" id="PF03544">
    <property type="entry name" value="TonB_C"/>
    <property type="match status" value="1"/>
</dbReference>
<keyword evidence="2" id="KW-0812">Transmembrane</keyword>
<gene>
    <name evidence="4" type="ORF">WFZ85_05585</name>
</gene>
<dbReference type="RefSeq" id="WP_342695301.1">
    <property type="nucleotide sequence ID" value="NZ_JBCGDO010000005.1"/>
</dbReference>
<evidence type="ECO:0000256" key="1">
    <source>
        <dbReference type="SAM" id="MobiDB-lite"/>
    </source>
</evidence>
<dbReference type="SUPFAM" id="SSF74653">
    <property type="entry name" value="TolA/TonB C-terminal domain"/>
    <property type="match status" value="1"/>
</dbReference>
<sequence>MSNVSIHEKNWIDLVFEGKNKNYGAYQLRQDNSRTTLVSFFIGVVFLLSVSGLGLLVSSFSDDTIIHPTIPLGPTITPVDLTEIPTVQPIQKELPRQNPNPVEPTNLSNMVVAPTIQAVVAVPTNTQLTSEPIASTGTIGGTGLEPNTTGNNGSPTTNGIENSPTPAVLLDKLPAYPGGINKFYQYVGNNFERPSIEERTIITVLVSFVIEIDGSITDIKILRNPGYGMGDEAIRVLKSLKTKWSPGIMNGEKVRTLYTLPIKVQSE</sequence>
<reference evidence="4 5" key="1">
    <citation type="submission" date="2024-03" db="EMBL/GenBank/DDBJ databases">
        <title>Two novel species of the genus Flavobacterium exhibiting potentially degradation of complex polysaccharides.</title>
        <authorList>
            <person name="Lian X."/>
        </authorList>
    </citation>
    <scope>NUCLEOTIDE SEQUENCE [LARGE SCALE GENOMIC DNA]</scope>
    <source>
        <strain evidence="5">j3</strain>
    </source>
</reference>
<keyword evidence="2" id="KW-1133">Transmembrane helix</keyword>
<feature type="domain" description="TonB C-terminal" evidence="3">
    <location>
        <begin position="203"/>
        <end position="262"/>
    </location>
</feature>
<dbReference type="Gene3D" id="3.30.1150.10">
    <property type="match status" value="1"/>
</dbReference>
<dbReference type="Proteomes" id="UP001460072">
    <property type="component" value="Unassembled WGS sequence"/>
</dbReference>
<organism evidence="4 5">
    <name type="scientific">Flavobacterium aureirubrum</name>
    <dbReference type="NCBI Taxonomy" id="3133147"/>
    <lineage>
        <taxon>Bacteria</taxon>
        <taxon>Pseudomonadati</taxon>
        <taxon>Bacteroidota</taxon>
        <taxon>Flavobacteriia</taxon>
        <taxon>Flavobacteriales</taxon>
        <taxon>Flavobacteriaceae</taxon>
        <taxon>Flavobacterium</taxon>
    </lineage>
</organism>
<feature type="region of interest" description="Disordered" evidence="1">
    <location>
        <begin position="131"/>
        <end position="165"/>
    </location>
</feature>
<evidence type="ECO:0000259" key="3">
    <source>
        <dbReference type="Pfam" id="PF03544"/>
    </source>
</evidence>
<dbReference type="EMBL" id="JBCGDO010000005">
    <property type="protein sequence ID" value="MEM0542077.1"/>
    <property type="molecule type" value="Genomic_DNA"/>
</dbReference>
<feature type="compositionally biased region" description="Low complexity" evidence="1">
    <location>
        <begin position="146"/>
        <end position="159"/>
    </location>
</feature>
<accession>A0ABU9N5P3</accession>
<evidence type="ECO:0000313" key="4">
    <source>
        <dbReference type="EMBL" id="MEM0542077.1"/>
    </source>
</evidence>
<dbReference type="InterPro" id="IPR037682">
    <property type="entry name" value="TonB_C"/>
</dbReference>
<comment type="caution">
    <text evidence="4">The sequence shown here is derived from an EMBL/GenBank/DDBJ whole genome shotgun (WGS) entry which is preliminary data.</text>
</comment>
<feature type="transmembrane region" description="Helical" evidence="2">
    <location>
        <begin position="37"/>
        <end position="57"/>
    </location>
</feature>
<name>A0ABU9N5P3_9FLAO</name>
<evidence type="ECO:0000256" key="2">
    <source>
        <dbReference type="SAM" id="Phobius"/>
    </source>
</evidence>
<proteinExistence type="predicted"/>
<evidence type="ECO:0000313" key="5">
    <source>
        <dbReference type="Proteomes" id="UP001460072"/>
    </source>
</evidence>
<protein>
    <submittedName>
        <fullName evidence="4">Energy transducer TonB</fullName>
    </submittedName>
</protein>
<keyword evidence="2" id="KW-0472">Membrane</keyword>